<dbReference type="InterPro" id="IPR013780">
    <property type="entry name" value="Glyco_hydro_b"/>
</dbReference>
<dbReference type="PANTHER" id="PTHR31084:SF0">
    <property type="entry name" value="ALPHA-L-FUCOSIDASE 2"/>
    <property type="match status" value="1"/>
</dbReference>
<evidence type="ECO:0000259" key="3">
    <source>
        <dbReference type="Pfam" id="PF22124"/>
    </source>
</evidence>
<dbReference type="AlphaFoldDB" id="D8RFF6"/>
<protein>
    <submittedName>
        <fullName evidence="4">Uncharacterized protein</fullName>
    </submittedName>
</protein>
<feature type="domain" description="Glycosyl hydrolase family 95 catalytic" evidence="3">
    <location>
        <begin position="286"/>
        <end position="707"/>
    </location>
</feature>
<dbReference type="InterPro" id="IPR027414">
    <property type="entry name" value="GH95_N_dom"/>
</dbReference>
<dbReference type="InterPro" id="IPR054363">
    <property type="entry name" value="GH95_cat"/>
</dbReference>
<dbReference type="Pfam" id="PF21307">
    <property type="entry name" value="Glyco_hydro_95_C"/>
    <property type="match status" value="1"/>
</dbReference>
<dbReference type="Proteomes" id="UP000001514">
    <property type="component" value="Unassembled WGS sequence"/>
</dbReference>
<dbReference type="OMA" id="KVWRGAC"/>
<dbReference type="eggNOG" id="ENOG502QQ9E">
    <property type="taxonomic scope" value="Eukaryota"/>
</dbReference>
<feature type="domain" description="Glycosyl hydrolase family 95 N-terminal" evidence="1">
    <location>
        <begin position="11"/>
        <end position="259"/>
    </location>
</feature>
<dbReference type="EMBL" id="GL377578">
    <property type="protein sequence ID" value="EFJ29110.1"/>
    <property type="molecule type" value="Genomic_DNA"/>
</dbReference>
<dbReference type="InterPro" id="IPR012341">
    <property type="entry name" value="6hp_glycosidase-like_sf"/>
</dbReference>
<dbReference type="InterPro" id="IPR049053">
    <property type="entry name" value="AFCA-like_C"/>
</dbReference>
<dbReference type="PIRSF" id="PIRSF007663">
    <property type="entry name" value="UCP007663"/>
    <property type="match status" value="1"/>
</dbReference>
<dbReference type="Gene3D" id="2.70.98.50">
    <property type="entry name" value="putative glycoside hydrolase family protein from bacillus halodurans"/>
    <property type="match status" value="1"/>
</dbReference>
<dbReference type="GO" id="GO:0005975">
    <property type="term" value="P:carbohydrate metabolic process"/>
    <property type="evidence" value="ECO:0007669"/>
    <property type="project" value="InterPro"/>
</dbReference>
<gene>
    <name evidence="4" type="ORF">SELMODRAFT_171005</name>
</gene>
<dbReference type="PANTHER" id="PTHR31084">
    <property type="entry name" value="ALPHA-L-FUCOSIDASE 2"/>
    <property type="match status" value="1"/>
</dbReference>
<evidence type="ECO:0000259" key="2">
    <source>
        <dbReference type="Pfam" id="PF21307"/>
    </source>
</evidence>
<feature type="domain" description="Alpha fucosidase A-like C-terminal" evidence="2">
    <location>
        <begin position="709"/>
        <end position="757"/>
    </location>
</feature>
<dbReference type="FunFam" id="1.50.10.10:FF:000028">
    <property type="entry name" value="Alpha-L-fucosidase 2"/>
    <property type="match status" value="1"/>
</dbReference>
<evidence type="ECO:0000313" key="5">
    <source>
        <dbReference type="Proteomes" id="UP000001514"/>
    </source>
</evidence>
<dbReference type="FunCoup" id="D8RFF6">
    <property type="interactions" value="64"/>
</dbReference>
<dbReference type="Gene3D" id="1.50.10.10">
    <property type="match status" value="1"/>
</dbReference>
<dbReference type="Pfam" id="PF14498">
    <property type="entry name" value="Glyco_hyd_65N_2"/>
    <property type="match status" value="1"/>
</dbReference>
<dbReference type="GO" id="GO:0004560">
    <property type="term" value="F:alpha-L-fucosidase activity"/>
    <property type="evidence" value="ECO:0000318"/>
    <property type="project" value="GO_Central"/>
</dbReference>
<proteinExistence type="predicted"/>
<organism evidence="5">
    <name type="scientific">Selaginella moellendorffii</name>
    <name type="common">Spikemoss</name>
    <dbReference type="NCBI Taxonomy" id="88036"/>
    <lineage>
        <taxon>Eukaryota</taxon>
        <taxon>Viridiplantae</taxon>
        <taxon>Streptophyta</taxon>
        <taxon>Embryophyta</taxon>
        <taxon>Tracheophyta</taxon>
        <taxon>Lycopodiopsida</taxon>
        <taxon>Selaginellales</taxon>
        <taxon>Selaginellaceae</taxon>
        <taxon>Selaginella</taxon>
    </lineage>
</organism>
<reference evidence="4 5" key="1">
    <citation type="journal article" date="2011" name="Science">
        <title>The Selaginella genome identifies genetic changes associated with the evolution of vascular plants.</title>
        <authorList>
            <person name="Banks J.A."/>
            <person name="Nishiyama T."/>
            <person name="Hasebe M."/>
            <person name="Bowman J.L."/>
            <person name="Gribskov M."/>
            <person name="dePamphilis C."/>
            <person name="Albert V.A."/>
            <person name="Aono N."/>
            <person name="Aoyama T."/>
            <person name="Ambrose B.A."/>
            <person name="Ashton N.W."/>
            <person name="Axtell M.J."/>
            <person name="Barker E."/>
            <person name="Barker M.S."/>
            <person name="Bennetzen J.L."/>
            <person name="Bonawitz N.D."/>
            <person name="Chapple C."/>
            <person name="Cheng C."/>
            <person name="Correa L.G."/>
            <person name="Dacre M."/>
            <person name="DeBarry J."/>
            <person name="Dreyer I."/>
            <person name="Elias M."/>
            <person name="Engstrom E.M."/>
            <person name="Estelle M."/>
            <person name="Feng L."/>
            <person name="Finet C."/>
            <person name="Floyd S.K."/>
            <person name="Frommer W.B."/>
            <person name="Fujita T."/>
            <person name="Gramzow L."/>
            <person name="Gutensohn M."/>
            <person name="Harholt J."/>
            <person name="Hattori M."/>
            <person name="Heyl A."/>
            <person name="Hirai T."/>
            <person name="Hiwatashi Y."/>
            <person name="Ishikawa M."/>
            <person name="Iwata M."/>
            <person name="Karol K.G."/>
            <person name="Koehler B."/>
            <person name="Kolukisaoglu U."/>
            <person name="Kubo M."/>
            <person name="Kurata T."/>
            <person name="Lalonde S."/>
            <person name="Li K."/>
            <person name="Li Y."/>
            <person name="Litt A."/>
            <person name="Lyons E."/>
            <person name="Manning G."/>
            <person name="Maruyama T."/>
            <person name="Michael T.P."/>
            <person name="Mikami K."/>
            <person name="Miyazaki S."/>
            <person name="Morinaga S."/>
            <person name="Murata T."/>
            <person name="Mueller-Roeber B."/>
            <person name="Nelson D.R."/>
            <person name="Obara M."/>
            <person name="Oguri Y."/>
            <person name="Olmstead R.G."/>
            <person name="Onodera N."/>
            <person name="Petersen B.L."/>
            <person name="Pils B."/>
            <person name="Prigge M."/>
            <person name="Rensing S.A."/>
            <person name="Riano-Pachon D.M."/>
            <person name="Roberts A.W."/>
            <person name="Sato Y."/>
            <person name="Scheller H.V."/>
            <person name="Schulz B."/>
            <person name="Schulz C."/>
            <person name="Shakirov E.V."/>
            <person name="Shibagaki N."/>
            <person name="Shinohara N."/>
            <person name="Shippen D.E."/>
            <person name="Soerensen I."/>
            <person name="Sotooka R."/>
            <person name="Sugimoto N."/>
            <person name="Sugita M."/>
            <person name="Sumikawa N."/>
            <person name="Tanurdzic M."/>
            <person name="Theissen G."/>
            <person name="Ulvskov P."/>
            <person name="Wakazuki S."/>
            <person name="Weng J.K."/>
            <person name="Willats W.W."/>
            <person name="Wipf D."/>
            <person name="Wolf P.G."/>
            <person name="Yang L."/>
            <person name="Zimmer A.D."/>
            <person name="Zhu Q."/>
            <person name="Mitros T."/>
            <person name="Hellsten U."/>
            <person name="Loque D."/>
            <person name="Otillar R."/>
            <person name="Salamov A."/>
            <person name="Schmutz J."/>
            <person name="Shapiro H."/>
            <person name="Lindquist E."/>
            <person name="Lucas S."/>
            <person name="Rokhsar D."/>
            <person name="Grigoriev I.V."/>
        </authorList>
    </citation>
    <scope>NUCLEOTIDE SEQUENCE [LARGE SCALE GENOMIC DNA]</scope>
</reference>
<accession>D8RFF6</accession>
<dbReference type="KEGG" id="smo:SELMODRAFT_171005"/>
<name>D8RFF6_SELML</name>
<dbReference type="InterPro" id="IPR008928">
    <property type="entry name" value="6-hairpin_glycosidase_sf"/>
</dbReference>
<dbReference type="Gramene" id="EFJ29110">
    <property type="protein sequence ID" value="EFJ29110"/>
    <property type="gene ID" value="SELMODRAFT_171005"/>
</dbReference>
<dbReference type="SUPFAM" id="SSF48208">
    <property type="entry name" value="Six-hairpin glycosidases"/>
    <property type="match status" value="1"/>
</dbReference>
<dbReference type="OrthoDB" id="2848340at2759"/>
<sequence length="791" mass="87863">MEELLSVDFFDPARYWVEALPVGNGRLGAMVFGGSSSDLIQLNEDTLWSGGPRDWNNPNAVQVLPKVRQLVWDEKYAEASDLSKEMLGPYTEVYQPLGDIKLDFGASHATYDAQSYHRQLDLNTALVSVSYAVGGINYTREVFASYPHQVIVIRITSSKAGAVSFSATLDSPLQTNAYVKDSNFIVVQGQCPLHVEEPTLSSPRCESDQKTGMSFAAVMEVRTSSGAGSVITKLGIQQVRVENVDWAMLVLAASSSFDGPFKDPTSTGKDPVAASLATLKLVEALSYKKLYAAHLKDYQALFHRVSLQINKKSRENSVVSSTSMSTQERIQAFASNEDPAMVVLLFQFGRYLLISSSRPGTFVANLQGIWNKDLKPAWRCVPHLNINLEMNYWPAEVCNLAECHEPLFDFVSSMAINGSHTAKVNYNMRGWVTHHNADIWVQTAPIGGDPVYALFPMGGAWLCLHLWEHYRFSLDMEFLRSKAYPLLTGCAQFLFDWLTGDNHGMLVTNPSTSPEHVFIAPDGKEASVSYASAMDMAIIRAVFDATSSAATILQEPNSQFTANLKHATENLFPPEISSSGLLMEWAKDFQDPDVNHRHMSHLFGLYPGHSISIESTPELCQAAVRSMYVRGDVGPGWSMAWKIALWSRLWSAQNAYRVVKRMFTLMDATQTTERLDGGGLYGNLFNAHPPFQIDGNFGFTAAIAEMLLQSDETNIYLLPSLPEVWISGAVTGLRARGDTSVDIAWERGTLSSARIVPGPKCSSHTRRIHYRWKSFEIRLSHPCTEWKLDEI</sequence>
<keyword evidence="5" id="KW-1185">Reference proteome</keyword>
<dbReference type="HOGENOM" id="CLU_004617_2_2_1"/>
<evidence type="ECO:0000259" key="1">
    <source>
        <dbReference type="Pfam" id="PF14498"/>
    </source>
</evidence>
<evidence type="ECO:0000313" key="4">
    <source>
        <dbReference type="EMBL" id="EFJ29110.1"/>
    </source>
</evidence>
<dbReference type="Pfam" id="PF22124">
    <property type="entry name" value="Glyco_hydro_95_cat"/>
    <property type="match status" value="1"/>
</dbReference>
<dbReference type="InterPro" id="IPR016518">
    <property type="entry name" value="Alpha-L-fucosidase"/>
</dbReference>
<dbReference type="InParanoid" id="D8RFF6"/>
<dbReference type="Gene3D" id="2.60.40.1180">
    <property type="entry name" value="Golgi alpha-mannosidase II"/>
    <property type="match status" value="1"/>
</dbReference>